<dbReference type="CDD" id="cd06257">
    <property type="entry name" value="DnaJ"/>
    <property type="match status" value="1"/>
</dbReference>
<dbReference type="PROSITE" id="PS50076">
    <property type="entry name" value="DNAJ_2"/>
    <property type="match status" value="1"/>
</dbReference>
<accession>A0A0D6MPN0</accession>
<proteinExistence type="predicted"/>
<dbReference type="InterPro" id="IPR036869">
    <property type="entry name" value="J_dom_sf"/>
</dbReference>
<dbReference type="STRING" id="1231623.Tasa_046_017"/>
<dbReference type="SMART" id="SM00271">
    <property type="entry name" value="DnaJ"/>
    <property type="match status" value="1"/>
</dbReference>
<feature type="domain" description="J" evidence="1">
    <location>
        <begin position="211"/>
        <end position="275"/>
    </location>
</feature>
<evidence type="ECO:0000313" key="3">
    <source>
        <dbReference type="Proteomes" id="UP000032679"/>
    </source>
</evidence>
<evidence type="ECO:0000313" key="2">
    <source>
        <dbReference type="EMBL" id="GAN55335.1"/>
    </source>
</evidence>
<gene>
    <name evidence="2" type="ORF">Tasa_046_017</name>
</gene>
<dbReference type="AlphaFoldDB" id="A0A0D6MPN0"/>
<dbReference type="CDD" id="cd07316">
    <property type="entry name" value="terB_like_DjlA"/>
    <property type="match status" value="1"/>
</dbReference>
<dbReference type="Gene3D" id="1.10.3680.10">
    <property type="entry name" value="TerB-like"/>
    <property type="match status" value="1"/>
</dbReference>
<dbReference type="Pfam" id="PF05099">
    <property type="entry name" value="TerB"/>
    <property type="match status" value="1"/>
</dbReference>
<protein>
    <submittedName>
        <fullName evidence="2">DnaJ-like protein</fullName>
    </submittedName>
</protein>
<dbReference type="OrthoDB" id="9782583at2"/>
<name>A0A0D6MPN0_9PROT</name>
<dbReference type="SUPFAM" id="SSF46565">
    <property type="entry name" value="Chaperone J-domain"/>
    <property type="match status" value="1"/>
</dbReference>
<organism evidence="2 3">
    <name type="scientific">Tanticharoenia sakaeratensis NBRC 103193</name>
    <dbReference type="NCBI Taxonomy" id="1231623"/>
    <lineage>
        <taxon>Bacteria</taxon>
        <taxon>Pseudomonadati</taxon>
        <taxon>Pseudomonadota</taxon>
        <taxon>Alphaproteobacteria</taxon>
        <taxon>Acetobacterales</taxon>
        <taxon>Acetobacteraceae</taxon>
        <taxon>Tanticharoenia</taxon>
    </lineage>
</organism>
<dbReference type="Pfam" id="PF00226">
    <property type="entry name" value="DnaJ"/>
    <property type="match status" value="1"/>
</dbReference>
<comment type="caution">
    <text evidence="2">The sequence shown here is derived from an EMBL/GenBank/DDBJ whole genome shotgun (WGS) entry which is preliminary data.</text>
</comment>
<dbReference type="Gene3D" id="1.10.287.110">
    <property type="entry name" value="DnaJ domain"/>
    <property type="match status" value="1"/>
</dbReference>
<dbReference type="InterPro" id="IPR029024">
    <property type="entry name" value="TerB-like"/>
</dbReference>
<dbReference type="EMBL" id="BALE01000046">
    <property type="protein sequence ID" value="GAN55335.1"/>
    <property type="molecule type" value="Genomic_DNA"/>
</dbReference>
<dbReference type="RefSeq" id="WP_048850406.1">
    <property type="nucleotide sequence ID" value="NZ_BALE01000046.1"/>
</dbReference>
<dbReference type="SUPFAM" id="SSF158682">
    <property type="entry name" value="TerB-like"/>
    <property type="match status" value="1"/>
</dbReference>
<evidence type="ECO:0000259" key="1">
    <source>
        <dbReference type="PROSITE" id="PS50076"/>
    </source>
</evidence>
<dbReference type="InterPro" id="IPR007791">
    <property type="entry name" value="DjlA_N"/>
</dbReference>
<sequence>MSVWGKLFGGAAGFAIGGPFGALMGAALGHAADRGSLLEAPAGGWGDAWAARGRPDPNGAAFFAAAKLSALMGKREQVYAIGIVALSAKLCKIDAPVNRIEIETFKRCFQIPTENAREVGRLFDQARLRTDDFEAYGRELGRAYADEQQPLEDLLSALFVIARADSPAPERALHPRELDFLARLHRALGLPLGAWDRAERGGARPSLDEADAYVILGVTRTATDAEIRTRWRTLMRAHHPDVLSRQALSAAEQAAAQDRIGRINAAWDRIKRDRRL</sequence>
<keyword evidence="3" id="KW-1185">Reference proteome</keyword>
<dbReference type="InterPro" id="IPR001623">
    <property type="entry name" value="DnaJ_domain"/>
</dbReference>
<reference evidence="2 3" key="1">
    <citation type="submission" date="2012-10" db="EMBL/GenBank/DDBJ databases">
        <title>Genome sequencing of Tanticharoenia sakaeratensis NBRC 103193.</title>
        <authorList>
            <person name="Azuma Y."/>
            <person name="Hadano H."/>
            <person name="Hirakawa H."/>
            <person name="Matsushita K."/>
        </authorList>
    </citation>
    <scope>NUCLEOTIDE SEQUENCE [LARGE SCALE GENOMIC DNA]</scope>
    <source>
        <strain evidence="2 3">NBRC 103193</strain>
    </source>
</reference>
<dbReference type="Proteomes" id="UP000032679">
    <property type="component" value="Unassembled WGS sequence"/>
</dbReference>